<reference evidence="6" key="1">
    <citation type="submission" date="2020-03" db="EMBL/GenBank/DDBJ databases">
        <title>Studies in the Genomics of Life Span.</title>
        <authorList>
            <person name="Glass D."/>
        </authorList>
    </citation>
    <scope>NUCLEOTIDE SEQUENCE</scope>
    <source>
        <strain evidence="6">SUZIE</strain>
        <tissue evidence="6">Muscle</tissue>
    </source>
</reference>
<evidence type="ECO:0000259" key="5">
    <source>
        <dbReference type="Pfam" id="PF14680"/>
    </source>
</evidence>
<evidence type="ECO:0000259" key="3">
    <source>
        <dbReference type="Pfam" id="PF14677"/>
    </source>
</evidence>
<dbReference type="GO" id="GO:0070182">
    <property type="term" value="F:DNA polymerase binding"/>
    <property type="evidence" value="ECO:0007669"/>
    <property type="project" value="TreeGrafter"/>
</dbReference>
<evidence type="ECO:0000259" key="2">
    <source>
        <dbReference type="Pfam" id="PF14675"/>
    </source>
</evidence>
<dbReference type="InterPro" id="IPR029313">
    <property type="entry name" value="FANCI_S3"/>
</dbReference>
<gene>
    <name evidence="6" type="ORF">SUZIE_156150</name>
</gene>
<dbReference type="Proteomes" id="UP001166674">
    <property type="component" value="Unassembled WGS sequence"/>
</dbReference>
<dbReference type="Pfam" id="PF14677">
    <property type="entry name" value="FANCI_S3"/>
    <property type="match status" value="1"/>
</dbReference>
<sequence length="869" mass="97901">MTAYHFPGLLLIELANEFIGAIKEGSLLNGKSLELLPIILTALATKKENLSYGKGELSGEECKKQLINTLCSGRLLDLVTVPSGELRHVEGTVILHIVFAIKLDCELGRELLKHVKIHEMIRQEILEQVLNRVITRASSPISHFLDLLSNIIMYAPLVLQSCSSKVTEAFDFLSFLPLQTVQGLLKAVQVHVDIHSRYNSVANETFCLEIMDSLRRCLGQQADVRLMLYEGFYDVLRRNSQLANSIMQTLLSQLKQFYEPKPDVLPPLKLEACILTQGDQVSLQEPLDYLLCCIQHCLAWYKSRVMPLHQGDEEEEEGFYQELDDILESITNRMIKSELEDFELDKSADFSQSTGVGIKNNISAFLVMGVCEVLIEYNFSISNFSKNKFEEVLSLFMCYKKLSDILSEKAGKGKAKMTNKTNDSFLSMKFVSDLLTALFRDSTQSHEESLSVLRSNNEFMRYAVNVALQKVQQLKEMGHVSGPDGQNPDKIFQNLCDITRVLLWRYISIPTSVEESAKKEKGKSISLLCLEGLQKIFSAVQQFYQPKIQQFLRALDVTDQEGDEGEDADVSVTQRAAFQIRQFQRSLLNLLSSEEEEFNSKEALLLVSILFNLSKLLEPSSPQDVEVEKTNHFAMVNLRTAAPTICLLVLSQAEKVLEEVDWLITKRKGQVSQETLSAEASSQATPQNNPAEKAIIIQLGTLLTFFHELVQTALPSGSCVDTLLKDLCKMYTILTALVRYNKKGNNLKYTGEKKKEKTAVATAMARVLRETKPIPNLIFAIEQYEKFLIHLSKKSKVNLMQHMKLSTSRDFKIKGNILDMVLGEDVEDESEEVSSHPCLEHSKPHQPFLTGSSLSGDSHILLGEQQAED</sequence>
<dbReference type="Pfam" id="PF14675">
    <property type="entry name" value="FANCI_S1"/>
    <property type="match status" value="1"/>
</dbReference>
<name>A0AA41MXR5_SCICA</name>
<feature type="domain" description="FANCI solenoid 1" evidence="2">
    <location>
        <begin position="5"/>
        <end position="75"/>
    </location>
</feature>
<protein>
    <submittedName>
        <fullName evidence="6">Fanconi anemia group I protein</fullName>
    </submittedName>
</protein>
<organism evidence="6 7">
    <name type="scientific">Sciurus carolinensis</name>
    <name type="common">Eastern gray squirrel</name>
    <dbReference type="NCBI Taxonomy" id="30640"/>
    <lineage>
        <taxon>Eukaryota</taxon>
        <taxon>Metazoa</taxon>
        <taxon>Chordata</taxon>
        <taxon>Craniata</taxon>
        <taxon>Vertebrata</taxon>
        <taxon>Euteleostomi</taxon>
        <taxon>Mammalia</taxon>
        <taxon>Eutheria</taxon>
        <taxon>Euarchontoglires</taxon>
        <taxon>Glires</taxon>
        <taxon>Rodentia</taxon>
        <taxon>Sciuromorpha</taxon>
        <taxon>Sciuridae</taxon>
        <taxon>Sciurinae</taxon>
        <taxon>Sciurini</taxon>
        <taxon>Sciurus</taxon>
    </lineage>
</organism>
<proteinExistence type="predicted"/>
<dbReference type="Pfam" id="PF14678">
    <property type="entry name" value="FANCI_S4"/>
    <property type="match status" value="1"/>
</dbReference>
<dbReference type="AlphaFoldDB" id="A0AA41MXR5"/>
<dbReference type="PANTHER" id="PTHR21818">
    <property type="entry name" value="BC025462 PROTEIN"/>
    <property type="match status" value="1"/>
</dbReference>
<dbReference type="InterPro" id="IPR029308">
    <property type="entry name" value="FANCI_S1"/>
</dbReference>
<dbReference type="Pfam" id="PF14680">
    <property type="entry name" value="FANCI_HD2"/>
    <property type="match status" value="1"/>
</dbReference>
<dbReference type="InterPro" id="IPR029312">
    <property type="entry name" value="FANCI_HD2"/>
</dbReference>
<dbReference type="InterPro" id="IPR026171">
    <property type="entry name" value="FANCI"/>
</dbReference>
<evidence type="ECO:0000313" key="6">
    <source>
        <dbReference type="EMBL" id="MBZ3880084.1"/>
    </source>
</evidence>
<evidence type="ECO:0000313" key="7">
    <source>
        <dbReference type="Proteomes" id="UP001166674"/>
    </source>
</evidence>
<dbReference type="EMBL" id="JAATJV010370899">
    <property type="protein sequence ID" value="MBZ3880084.1"/>
    <property type="molecule type" value="Genomic_DNA"/>
</dbReference>
<comment type="caution">
    <text evidence="6">The sequence shown here is derived from an EMBL/GenBank/DDBJ whole genome shotgun (WGS) entry which is preliminary data.</text>
</comment>
<dbReference type="InterPro" id="IPR029314">
    <property type="entry name" value="FANCI_S4"/>
</dbReference>
<dbReference type="PANTHER" id="PTHR21818:SF0">
    <property type="entry name" value="FANCONI ANEMIA GROUP I PROTEIN"/>
    <property type="match status" value="1"/>
</dbReference>
<accession>A0AA41MXR5</accession>
<dbReference type="GO" id="GO:0006281">
    <property type="term" value="P:DNA repair"/>
    <property type="evidence" value="ECO:0007669"/>
    <property type="project" value="InterPro"/>
</dbReference>
<feature type="region of interest" description="Disordered" evidence="1">
    <location>
        <begin position="829"/>
        <end position="854"/>
    </location>
</feature>
<evidence type="ECO:0000259" key="4">
    <source>
        <dbReference type="Pfam" id="PF14678"/>
    </source>
</evidence>
<feature type="domain" description="FANCI solenoid 4" evidence="4">
    <location>
        <begin position="750"/>
        <end position="818"/>
    </location>
</feature>
<keyword evidence="7" id="KW-1185">Reference proteome</keyword>
<feature type="domain" description="FANCI solenoid 3" evidence="3">
    <location>
        <begin position="425"/>
        <end position="627"/>
    </location>
</feature>
<feature type="domain" description="FANCI helical" evidence="5">
    <location>
        <begin position="187"/>
        <end position="406"/>
    </location>
</feature>
<evidence type="ECO:0000256" key="1">
    <source>
        <dbReference type="SAM" id="MobiDB-lite"/>
    </source>
</evidence>